<dbReference type="CDD" id="cd05387">
    <property type="entry name" value="BY-kinase"/>
    <property type="match status" value="1"/>
</dbReference>
<sequence length="517" mass="54901">MTTEPQETTIGDYVRVLRQRRLLIAFVAIACAAVAFGVSALQTPNYKATASLEVKDVNSELSVLGGGFLSGQTPLQLASAHVAQVTRPEVVARVKRQLKSRLTPSALENKVSVSIDPNSFLVKVTATTRHARDAAEVANAFAEADARLSTRETRAGFTSAAAKLNRKLKQLNSAKDANTRAIYISQLSRLQSLSAVAEPIAVSDQAQIPGSPSSPRPVRNTLAALIFGFLLGVALAFARAAFDRRLRAASDVTAELDYPVVGQIRSQALGHAGSVNVPGPKRKTLGPLTDADEESFRILRHNVRYLAADEEMRTILVTSAMAQEGKSTVSSCLAMASAAAGKRTLLVECDLRRPVLAGRFGLSDGPGLSDYLTGNAEPSEIIRIVQTDEADGGAPVGPGAEPLVCITAGSSPPRPADLLGSERFRAFLQEVSSVYDTVIVDTAPLLTVADTLEIVPHVSCVLLCVRLQQSTRDQANAAREALGRLPARPTGLVLTDVKDTGEGYYGYYAADTSRVQA</sequence>
<dbReference type="InterPro" id="IPR027417">
    <property type="entry name" value="P-loop_NTPase"/>
</dbReference>
<dbReference type="PANTHER" id="PTHR32309:SF31">
    <property type="entry name" value="CAPSULAR EXOPOLYSACCHARIDE FAMILY"/>
    <property type="match status" value="1"/>
</dbReference>
<keyword evidence="4 9" id="KW-0812">Transmembrane</keyword>
<evidence type="ECO:0000256" key="9">
    <source>
        <dbReference type="SAM" id="Phobius"/>
    </source>
</evidence>
<evidence type="ECO:0000256" key="4">
    <source>
        <dbReference type="ARBA" id="ARBA00022692"/>
    </source>
</evidence>
<proteinExistence type="inferred from homology"/>
<keyword evidence="6" id="KW-0067">ATP-binding</keyword>
<dbReference type="SUPFAM" id="SSF52540">
    <property type="entry name" value="P-loop containing nucleoside triphosphate hydrolases"/>
    <property type="match status" value="1"/>
</dbReference>
<keyword evidence="8 9" id="KW-0472">Membrane</keyword>
<gene>
    <name evidence="11" type="ORF">NBH00_14750</name>
</gene>
<evidence type="ECO:0000256" key="1">
    <source>
        <dbReference type="ARBA" id="ARBA00004651"/>
    </source>
</evidence>
<feature type="domain" description="Polysaccharide chain length determinant N-terminal" evidence="10">
    <location>
        <begin position="8"/>
        <end position="97"/>
    </location>
</feature>
<keyword evidence="11" id="KW-0808">Transferase</keyword>
<keyword evidence="5" id="KW-0547">Nucleotide-binding</keyword>
<evidence type="ECO:0000256" key="2">
    <source>
        <dbReference type="ARBA" id="ARBA00006683"/>
    </source>
</evidence>
<dbReference type="NCBIfam" id="TIGR01007">
    <property type="entry name" value="eps_fam"/>
    <property type="match status" value="1"/>
</dbReference>
<evidence type="ECO:0000259" key="10">
    <source>
        <dbReference type="Pfam" id="PF02706"/>
    </source>
</evidence>
<dbReference type="EMBL" id="CP098502">
    <property type="protein sequence ID" value="UTI62617.1"/>
    <property type="molecule type" value="Genomic_DNA"/>
</dbReference>
<dbReference type="InterPro" id="IPR050445">
    <property type="entry name" value="Bact_polysacc_biosynth/exp"/>
</dbReference>
<organism evidence="11 12">
    <name type="scientific">Paraconexibacter antarcticus</name>
    <dbReference type="NCBI Taxonomy" id="2949664"/>
    <lineage>
        <taxon>Bacteria</taxon>
        <taxon>Bacillati</taxon>
        <taxon>Actinomycetota</taxon>
        <taxon>Thermoleophilia</taxon>
        <taxon>Solirubrobacterales</taxon>
        <taxon>Paraconexibacteraceae</taxon>
        <taxon>Paraconexibacter</taxon>
    </lineage>
</organism>
<dbReference type="InterPro" id="IPR003856">
    <property type="entry name" value="LPS_length_determ_N"/>
</dbReference>
<dbReference type="GO" id="GO:0004715">
    <property type="term" value="F:non-membrane spanning protein tyrosine kinase activity"/>
    <property type="evidence" value="ECO:0007669"/>
    <property type="project" value="UniProtKB-EC"/>
</dbReference>
<evidence type="ECO:0000256" key="3">
    <source>
        <dbReference type="ARBA" id="ARBA00022475"/>
    </source>
</evidence>
<keyword evidence="3" id="KW-1003">Cell membrane</keyword>
<evidence type="ECO:0000313" key="12">
    <source>
        <dbReference type="Proteomes" id="UP001056035"/>
    </source>
</evidence>
<dbReference type="Proteomes" id="UP001056035">
    <property type="component" value="Chromosome"/>
</dbReference>
<dbReference type="Pfam" id="PF02706">
    <property type="entry name" value="Wzz"/>
    <property type="match status" value="1"/>
</dbReference>
<accession>A0ABY5DNG6</accession>
<protein>
    <submittedName>
        <fullName evidence="11">Polysaccharide biosynthesis tyrosine autokinase</fullName>
        <ecNumber evidence="11">2.7.10.2</ecNumber>
    </submittedName>
</protein>
<evidence type="ECO:0000256" key="6">
    <source>
        <dbReference type="ARBA" id="ARBA00022840"/>
    </source>
</evidence>
<feature type="transmembrane region" description="Helical" evidence="9">
    <location>
        <begin position="22"/>
        <end position="41"/>
    </location>
</feature>
<dbReference type="PANTHER" id="PTHR32309">
    <property type="entry name" value="TYROSINE-PROTEIN KINASE"/>
    <property type="match status" value="1"/>
</dbReference>
<keyword evidence="7 9" id="KW-1133">Transmembrane helix</keyword>
<comment type="subcellular location">
    <subcellularLocation>
        <location evidence="1">Cell membrane</location>
        <topology evidence="1">Multi-pass membrane protein</topology>
    </subcellularLocation>
</comment>
<evidence type="ECO:0000256" key="8">
    <source>
        <dbReference type="ARBA" id="ARBA00023136"/>
    </source>
</evidence>
<comment type="similarity">
    <text evidence="2">Belongs to the CpsC/CapA family.</text>
</comment>
<dbReference type="RefSeq" id="WP_254569354.1">
    <property type="nucleotide sequence ID" value="NZ_CP098502.1"/>
</dbReference>
<dbReference type="EC" id="2.7.10.2" evidence="11"/>
<evidence type="ECO:0000313" key="11">
    <source>
        <dbReference type="EMBL" id="UTI62617.1"/>
    </source>
</evidence>
<dbReference type="InterPro" id="IPR005702">
    <property type="entry name" value="Wzc-like_C"/>
</dbReference>
<name>A0ABY5DNG6_9ACTN</name>
<evidence type="ECO:0000256" key="5">
    <source>
        <dbReference type="ARBA" id="ARBA00022741"/>
    </source>
</evidence>
<reference evidence="11 12" key="1">
    <citation type="submission" date="2022-06" db="EMBL/GenBank/DDBJ databases">
        <title>Paraconexibacter antarcticus.</title>
        <authorList>
            <person name="Kim C.S."/>
        </authorList>
    </citation>
    <scope>NUCLEOTIDE SEQUENCE [LARGE SCALE GENOMIC DNA]</scope>
    <source>
        <strain evidence="11 12">02-257</strain>
    </source>
</reference>
<keyword evidence="12" id="KW-1185">Reference proteome</keyword>
<dbReference type="Gene3D" id="3.40.50.300">
    <property type="entry name" value="P-loop containing nucleotide triphosphate hydrolases"/>
    <property type="match status" value="1"/>
</dbReference>
<evidence type="ECO:0000256" key="7">
    <source>
        <dbReference type="ARBA" id="ARBA00022989"/>
    </source>
</evidence>